<proteinExistence type="predicted"/>
<name>A0A6C0DYC2_9ZZZZ</name>
<sequence>MSRINKYQEGIQKFLKNKSFIKDTTKTTQNIINEVLETSDHLPAILCLTILNNQCKKYEIRIHGYYIASGIDVLMIVARVCNNRDYFNNKYTEIAVDNMIFESTNCFYKCITQNIEILRDTKDGEIHKRLTQLCIEYATKIIPHITFKQKIFSNDKMKKTDLFCMSNVNDFYNEYKKKNKLNENIIFADSNKTYGSVCRLALTLGWIIGLGDDTCLNKIKELSDDKNISNLEKLADDIGYFLKIYDDFKYILRDIKIGQYSMNYVINYGIKQSYIKLIETKTKFLEGIMNLKIETKTMKEIIDFIMDNVDEIIKDVSVDMETQYDDVSLCV</sequence>
<dbReference type="AlphaFoldDB" id="A0A6C0DYC2"/>
<dbReference type="EMBL" id="MN739697">
    <property type="protein sequence ID" value="QHT21764.1"/>
    <property type="molecule type" value="Genomic_DNA"/>
</dbReference>
<organism evidence="1">
    <name type="scientific">viral metagenome</name>
    <dbReference type="NCBI Taxonomy" id="1070528"/>
    <lineage>
        <taxon>unclassified sequences</taxon>
        <taxon>metagenomes</taxon>
        <taxon>organismal metagenomes</taxon>
    </lineage>
</organism>
<evidence type="ECO:0000313" key="1">
    <source>
        <dbReference type="EMBL" id="QHT21764.1"/>
    </source>
</evidence>
<reference evidence="1" key="1">
    <citation type="journal article" date="2020" name="Nature">
        <title>Giant virus diversity and host interactions through global metagenomics.</title>
        <authorList>
            <person name="Schulz F."/>
            <person name="Roux S."/>
            <person name="Paez-Espino D."/>
            <person name="Jungbluth S."/>
            <person name="Walsh D.A."/>
            <person name="Denef V.J."/>
            <person name="McMahon K.D."/>
            <person name="Konstantinidis K.T."/>
            <person name="Eloe-Fadrosh E.A."/>
            <person name="Kyrpides N.C."/>
            <person name="Woyke T."/>
        </authorList>
    </citation>
    <scope>NUCLEOTIDE SEQUENCE</scope>
    <source>
        <strain evidence="1">GVMAG-M-3300023179-103</strain>
    </source>
</reference>
<protein>
    <submittedName>
        <fullName evidence="1">Uncharacterized protein</fullName>
    </submittedName>
</protein>
<accession>A0A6C0DYC2</accession>